<dbReference type="InterPro" id="IPR045191">
    <property type="entry name" value="MBR1/2-like"/>
</dbReference>
<dbReference type="Pfam" id="PF13639">
    <property type="entry name" value="zf-RING_2"/>
    <property type="match status" value="1"/>
</dbReference>
<dbReference type="PROSITE" id="PS50089">
    <property type="entry name" value="ZF_RING_2"/>
    <property type="match status" value="1"/>
</dbReference>
<comment type="catalytic activity">
    <reaction evidence="1">
        <text>S-ubiquitinyl-[E2 ubiquitin-conjugating enzyme]-L-cysteine + [acceptor protein]-L-lysine = [E2 ubiquitin-conjugating enzyme]-L-cysteine + N(6)-ubiquitinyl-[acceptor protein]-L-lysine.</text>
        <dbReference type="EC" id="2.3.2.27"/>
    </reaction>
</comment>
<dbReference type="SUPFAM" id="SSF57850">
    <property type="entry name" value="RING/U-box"/>
    <property type="match status" value="1"/>
</dbReference>
<protein>
    <recommendedName>
        <fullName evidence="2">RING-type E3 ubiquitin transferase</fullName>
        <ecNumber evidence="2">2.3.2.27</ecNumber>
    </recommendedName>
</protein>
<feature type="compositionally biased region" description="Low complexity" evidence="9">
    <location>
        <begin position="129"/>
        <end position="144"/>
    </location>
</feature>
<dbReference type="InterPro" id="IPR001841">
    <property type="entry name" value="Znf_RING"/>
</dbReference>
<accession>A0A5J9W0Z7</accession>
<keyword evidence="6" id="KW-0833">Ubl conjugation pathway</keyword>
<feature type="compositionally biased region" description="Polar residues" evidence="9">
    <location>
        <begin position="91"/>
        <end position="101"/>
    </location>
</feature>
<proteinExistence type="predicted"/>
<evidence type="ECO:0000256" key="7">
    <source>
        <dbReference type="ARBA" id="ARBA00022833"/>
    </source>
</evidence>
<feature type="compositionally biased region" description="Basic and acidic residues" evidence="9">
    <location>
        <begin position="165"/>
        <end position="194"/>
    </location>
</feature>
<dbReference type="AlphaFoldDB" id="A0A5J9W0Z7"/>
<evidence type="ECO:0000256" key="4">
    <source>
        <dbReference type="ARBA" id="ARBA00022723"/>
    </source>
</evidence>
<dbReference type="PANTHER" id="PTHR22937:SF161">
    <property type="entry name" value="RING-TYPE E3 UBIQUITIN TRANSFERASE"/>
    <property type="match status" value="1"/>
</dbReference>
<dbReference type="GO" id="GO:0008270">
    <property type="term" value="F:zinc ion binding"/>
    <property type="evidence" value="ECO:0007669"/>
    <property type="project" value="UniProtKB-KW"/>
</dbReference>
<feature type="compositionally biased region" description="Basic and acidic residues" evidence="9">
    <location>
        <begin position="106"/>
        <end position="122"/>
    </location>
</feature>
<feature type="region of interest" description="Disordered" evidence="9">
    <location>
        <begin position="58"/>
        <end position="194"/>
    </location>
</feature>
<feature type="compositionally biased region" description="Polar residues" evidence="9">
    <location>
        <begin position="145"/>
        <end position="155"/>
    </location>
</feature>
<evidence type="ECO:0000256" key="1">
    <source>
        <dbReference type="ARBA" id="ARBA00000900"/>
    </source>
</evidence>
<dbReference type="EMBL" id="RWGY01000005">
    <property type="protein sequence ID" value="TVU42079.1"/>
    <property type="molecule type" value="Genomic_DNA"/>
</dbReference>
<evidence type="ECO:0000313" key="11">
    <source>
        <dbReference type="EMBL" id="TVU42079.1"/>
    </source>
</evidence>
<keyword evidence="4" id="KW-0479">Metal-binding</keyword>
<gene>
    <name evidence="11" type="ORF">EJB05_08466</name>
</gene>
<evidence type="ECO:0000256" key="9">
    <source>
        <dbReference type="SAM" id="MobiDB-lite"/>
    </source>
</evidence>
<dbReference type="SMART" id="SM00184">
    <property type="entry name" value="RING"/>
    <property type="match status" value="1"/>
</dbReference>
<evidence type="ECO:0000259" key="10">
    <source>
        <dbReference type="PROSITE" id="PS50089"/>
    </source>
</evidence>
<dbReference type="OrthoDB" id="8062037at2759"/>
<evidence type="ECO:0000256" key="5">
    <source>
        <dbReference type="ARBA" id="ARBA00022771"/>
    </source>
</evidence>
<dbReference type="FunFam" id="3.30.40.10:FF:000589">
    <property type="entry name" value="RING/U-box superfamily protein"/>
    <property type="match status" value="1"/>
</dbReference>
<dbReference type="Gramene" id="TVU42079">
    <property type="protein sequence ID" value="TVU42079"/>
    <property type="gene ID" value="EJB05_08466"/>
</dbReference>
<evidence type="ECO:0000313" key="12">
    <source>
        <dbReference type="Proteomes" id="UP000324897"/>
    </source>
</evidence>
<reference evidence="11 12" key="1">
    <citation type="journal article" date="2019" name="Sci. Rep.">
        <title>A high-quality genome of Eragrostis curvula grass provides insights into Poaceae evolution and supports new strategies to enhance forage quality.</title>
        <authorList>
            <person name="Carballo J."/>
            <person name="Santos B.A.C.M."/>
            <person name="Zappacosta D."/>
            <person name="Garbus I."/>
            <person name="Selva J.P."/>
            <person name="Gallo C.A."/>
            <person name="Diaz A."/>
            <person name="Albertini E."/>
            <person name="Caccamo M."/>
            <person name="Echenique V."/>
        </authorList>
    </citation>
    <scope>NUCLEOTIDE SEQUENCE [LARGE SCALE GENOMIC DNA]</scope>
    <source>
        <strain evidence="12">cv. Victoria</strain>
        <tissue evidence="11">Leaf</tissue>
    </source>
</reference>
<organism evidence="11 12">
    <name type="scientific">Eragrostis curvula</name>
    <name type="common">weeping love grass</name>
    <dbReference type="NCBI Taxonomy" id="38414"/>
    <lineage>
        <taxon>Eukaryota</taxon>
        <taxon>Viridiplantae</taxon>
        <taxon>Streptophyta</taxon>
        <taxon>Embryophyta</taxon>
        <taxon>Tracheophyta</taxon>
        <taxon>Spermatophyta</taxon>
        <taxon>Magnoliopsida</taxon>
        <taxon>Liliopsida</taxon>
        <taxon>Poales</taxon>
        <taxon>Poaceae</taxon>
        <taxon>PACMAD clade</taxon>
        <taxon>Chloridoideae</taxon>
        <taxon>Eragrostideae</taxon>
        <taxon>Eragrostidinae</taxon>
        <taxon>Eragrostis</taxon>
    </lineage>
</organism>
<sequence>MDEAMGRRTVGGLLVTKGGSILVFREESPRHKATSCCTRLGCSSKLFPNKDRKMCRTDNEAAATQRSPVLRKSNRMSPQGINAYGGRTSRNEASTCAATNNRPRRRENAGRDLLARLKERVNASRKRSSSGGSSPSPLSPDASSTGYSSSSQVISRSLHRPASRMRKDGSRTSETVRMHRDSTRVDLDTSSADHDPTGRFLSRRLFRHRRRLQGGPISSLEDNLDGSDGYWRFNMNGSEEAEDYYVLNDRHRGMRMDIDDMSYEELLALGERIGTVSTGLSDGALSECLIRSHYVPTTSTSHEDGDIKCIICQEEYFSGVELAKMVCKHYYHTTCIQQWLRQKNWCPICKSLASTVSSQCS</sequence>
<keyword evidence="7" id="KW-0862">Zinc</keyword>
<dbReference type="GO" id="GO:0061630">
    <property type="term" value="F:ubiquitin protein ligase activity"/>
    <property type="evidence" value="ECO:0007669"/>
    <property type="project" value="UniProtKB-EC"/>
</dbReference>
<dbReference type="InterPro" id="IPR013083">
    <property type="entry name" value="Znf_RING/FYVE/PHD"/>
</dbReference>
<keyword evidence="5 8" id="KW-0863">Zinc-finger</keyword>
<dbReference type="EC" id="2.3.2.27" evidence="2"/>
<comment type="caution">
    <text evidence="11">The sequence shown here is derived from an EMBL/GenBank/DDBJ whole genome shotgun (WGS) entry which is preliminary data.</text>
</comment>
<evidence type="ECO:0000256" key="8">
    <source>
        <dbReference type="PROSITE-ProRule" id="PRU00175"/>
    </source>
</evidence>
<keyword evidence="12" id="KW-1185">Reference proteome</keyword>
<name>A0A5J9W0Z7_9POAL</name>
<dbReference type="Proteomes" id="UP000324897">
    <property type="component" value="Unassembled WGS sequence"/>
</dbReference>
<keyword evidence="3" id="KW-0808">Transferase</keyword>
<feature type="domain" description="RING-type" evidence="10">
    <location>
        <begin position="309"/>
        <end position="350"/>
    </location>
</feature>
<dbReference type="PANTHER" id="PTHR22937">
    <property type="entry name" value="E3 UBIQUITIN-PROTEIN LIGASE RNF165"/>
    <property type="match status" value="1"/>
</dbReference>
<evidence type="ECO:0000256" key="6">
    <source>
        <dbReference type="ARBA" id="ARBA00022786"/>
    </source>
</evidence>
<dbReference type="Gene3D" id="3.30.40.10">
    <property type="entry name" value="Zinc/RING finger domain, C3HC4 (zinc finger)"/>
    <property type="match status" value="1"/>
</dbReference>
<evidence type="ECO:0000256" key="2">
    <source>
        <dbReference type="ARBA" id="ARBA00012483"/>
    </source>
</evidence>
<evidence type="ECO:0000256" key="3">
    <source>
        <dbReference type="ARBA" id="ARBA00022679"/>
    </source>
</evidence>